<feature type="site" description="Stabilizes the basic form of H active site to accept a proton" evidence="7">
    <location>
        <position position="107"/>
    </location>
</feature>
<keyword evidence="3 7" id="KW-0378">Hydrolase</keyword>
<dbReference type="GO" id="GO:0006515">
    <property type="term" value="P:protein quality control for misfolded or incompletely synthesized proteins"/>
    <property type="evidence" value="ECO:0007669"/>
    <property type="project" value="UniProtKB-UniRule"/>
</dbReference>
<evidence type="ECO:0000256" key="6">
    <source>
        <dbReference type="ARBA" id="ARBA00050038"/>
    </source>
</evidence>
<evidence type="ECO:0000313" key="10">
    <source>
        <dbReference type="EMBL" id="OHA71204.1"/>
    </source>
</evidence>
<dbReference type="GO" id="GO:0005737">
    <property type="term" value="C:cytoplasm"/>
    <property type="evidence" value="ECO:0007669"/>
    <property type="project" value="UniProtKB-SubCell"/>
</dbReference>
<comment type="subcellular location">
    <subcellularLocation>
        <location evidence="7">Cytoplasm</location>
    </subcellularLocation>
</comment>
<dbReference type="NCBIfam" id="TIGR00447">
    <property type="entry name" value="pth"/>
    <property type="match status" value="1"/>
</dbReference>
<organism evidence="10 11">
    <name type="scientific">Candidatus Wildermuthbacteria bacterium RIFCSPHIGHO2_02_FULL_49_9</name>
    <dbReference type="NCBI Taxonomy" id="1802456"/>
    <lineage>
        <taxon>Bacteria</taxon>
        <taxon>Candidatus Wildermuthiibacteriota</taxon>
    </lineage>
</organism>
<name>A0A1G2RED0_9BACT</name>
<evidence type="ECO:0000256" key="5">
    <source>
        <dbReference type="ARBA" id="ARBA00038063"/>
    </source>
</evidence>
<reference evidence="10 11" key="1">
    <citation type="journal article" date="2016" name="Nat. Commun.">
        <title>Thousands of microbial genomes shed light on interconnected biogeochemical processes in an aquifer system.</title>
        <authorList>
            <person name="Anantharaman K."/>
            <person name="Brown C.T."/>
            <person name="Hug L.A."/>
            <person name="Sharon I."/>
            <person name="Castelle C.J."/>
            <person name="Probst A.J."/>
            <person name="Thomas B.C."/>
            <person name="Singh A."/>
            <person name="Wilkins M.J."/>
            <person name="Karaoz U."/>
            <person name="Brodie E.L."/>
            <person name="Williams K.H."/>
            <person name="Hubbard S.S."/>
            <person name="Banfield J.F."/>
        </authorList>
    </citation>
    <scope>NUCLEOTIDE SEQUENCE [LARGE SCALE GENOMIC DNA]</scope>
</reference>
<sequence length="201" mass="21554">MYLIIGLGNPGEQYEKTRHNVGFLVVDVLAKQWQCDEWSFDKKSSSLLADCVKPGFTQPGVTQPVLLAKPQTFMNNSGKAVKSLIAKLGLAKAGLAKAKPSLVVIHDDIDLPLGTVKVSSNRGSAGHKGVESIIQALGTKNFTRIRIGIQPATGKPKDVETFVLKKFTKTELLSLQSATQQATASLASLIASLIGLRMVNK</sequence>
<evidence type="ECO:0000256" key="1">
    <source>
        <dbReference type="ARBA" id="ARBA00013260"/>
    </source>
</evidence>
<comment type="similarity">
    <text evidence="5 7 9">Belongs to the PTH family.</text>
</comment>
<dbReference type="HAMAP" id="MF_00083">
    <property type="entry name" value="Pept_tRNA_hydro_bact"/>
    <property type="match status" value="1"/>
</dbReference>
<gene>
    <name evidence="7" type="primary">pth</name>
    <name evidence="10" type="ORF">A3D64_02985</name>
</gene>
<evidence type="ECO:0000256" key="8">
    <source>
        <dbReference type="RuleBase" id="RU000673"/>
    </source>
</evidence>
<comment type="function">
    <text evidence="7">Catalyzes the release of premature peptidyl moieties from peptidyl-tRNA molecules trapped in stalled 50S ribosomal subunits, and thus maintains levels of free tRNAs and 50S ribosomes.</text>
</comment>
<dbReference type="EC" id="3.1.1.29" evidence="1 7"/>
<dbReference type="AlphaFoldDB" id="A0A1G2RED0"/>
<feature type="binding site" evidence="7">
    <location>
        <position position="14"/>
    </location>
    <ligand>
        <name>tRNA</name>
        <dbReference type="ChEBI" id="CHEBI:17843"/>
    </ligand>
</feature>
<evidence type="ECO:0000256" key="2">
    <source>
        <dbReference type="ARBA" id="ARBA00022555"/>
    </source>
</evidence>
<comment type="subunit">
    <text evidence="7">Monomer.</text>
</comment>
<dbReference type="PROSITE" id="PS01195">
    <property type="entry name" value="PEPT_TRNA_HYDROL_1"/>
    <property type="match status" value="1"/>
</dbReference>
<keyword evidence="2 7" id="KW-0820">tRNA-binding</keyword>
<accession>A0A1G2RED0</accession>
<evidence type="ECO:0000256" key="7">
    <source>
        <dbReference type="HAMAP-Rule" id="MF_00083"/>
    </source>
</evidence>
<dbReference type="InterPro" id="IPR001328">
    <property type="entry name" value="Pept_tRNA_hydro"/>
</dbReference>
<dbReference type="GO" id="GO:0072344">
    <property type="term" value="P:rescue of stalled ribosome"/>
    <property type="evidence" value="ECO:0007669"/>
    <property type="project" value="UniProtKB-UniRule"/>
</dbReference>
<dbReference type="GO" id="GO:0004045">
    <property type="term" value="F:peptidyl-tRNA hydrolase activity"/>
    <property type="evidence" value="ECO:0007669"/>
    <property type="project" value="UniProtKB-UniRule"/>
</dbReference>
<protein>
    <recommendedName>
        <fullName evidence="6 7">Peptidyl-tRNA hydrolase</fullName>
        <shortName evidence="7">Pth</shortName>
        <ecNumber evidence="1 7">3.1.1.29</ecNumber>
    </recommendedName>
</protein>
<dbReference type="EMBL" id="MHUB01000007">
    <property type="protein sequence ID" value="OHA71204.1"/>
    <property type="molecule type" value="Genomic_DNA"/>
</dbReference>
<keyword evidence="7" id="KW-0963">Cytoplasm</keyword>
<dbReference type="PANTHER" id="PTHR17224">
    <property type="entry name" value="PEPTIDYL-TRNA HYDROLASE"/>
    <property type="match status" value="1"/>
</dbReference>
<feature type="active site" description="Proton acceptor" evidence="7">
    <location>
        <position position="19"/>
    </location>
</feature>
<dbReference type="CDD" id="cd00462">
    <property type="entry name" value="PTH"/>
    <property type="match status" value="1"/>
</dbReference>
<keyword evidence="4 7" id="KW-0694">RNA-binding</keyword>
<comment type="catalytic activity">
    <reaction evidence="7 8">
        <text>an N-acyl-L-alpha-aminoacyl-tRNA + H2O = an N-acyl-L-amino acid + a tRNA + H(+)</text>
        <dbReference type="Rhea" id="RHEA:54448"/>
        <dbReference type="Rhea" id="RHEA-COMP:10123"/>
        <dbReference type="Rhea" id="RHEA-COMP:13883"/>
        <dbReference type="ChEBI" id="CHEBI:15377"/>
        <dbReference type="ChEBI" id="CHEBI:15378"/>
        <dbReference type="ChEBI" id="CHEBI:59874"/>
        <dbReference type="ChEBI" id="CHEBI:78442"/>
        <dbReference type="ChEBI" id="CHEBI:138191"/>
        <dbReference type="EC" id="3.1.1.29"/>
    </reaction>
</comment>
<dbReference type="Pfam" id="PF01195">
    <property type="entry name" value="Pept_tRNA_hydro"/>
    <property type="match status" value="1"/>
</dbReference>
<dbReference type="InterPro" id="IPR036416">
    <property type="entry name" value="Pept_tRNA_hydro_sf"/>
</dbReference>
<dbReference type="PANTHER" id="PTHR17224:SF1">
    <property type="entry name" value="PEPTIDYL-TRNA HYDROLASE"/>
    <property type="match status" value="1"/>
</dbReference>
<evidence type="ECO:0000256" key="3">
    <source>
        <dbReference type="ARBA" id="ARBA00022801"/>
    </source>
</evidence>
<feature type="binding site" evidence="7">
    <location>
        <position position="73"/>
    </location>
    <ligand>
        <name>tRNA</name>
        <dbReference type="ChEBI" id="CHEBI:17843"/>
    </ligand>
</feature>
<dbReference type="Proteomes" id="UP000178613">
    <property type="component" value="Unassembled WGS sequence"/>
</dbReference>
<dbReference type="Gene3D" id="3.40.50.1470">
    <property type="entry name" value="Peptidyl-tRNA hydrolase"/>
    <property type="match status" value="1"/>
</dbReference>
<evidence type="ECO:0000313" key="11">
    <source>
        <dbReference type="Proteomes" id="UP000178613"/>
    </source>
</evidence>
<feature type="binding site" evidence="7">
    <location>
        <position position="75"/>
    </location>
    <ligand>
        <name>tRNA</name>
        <dbReference type="ChEBI" id="CHEBI:17843"/>
    </ligand>
</feature>
<dbReference type="SUPFAM" id="SSF53178">
    <property type="entry name" value="Peptidyl-tRNA hydrolase-like"/>
    <property type="match status" value="1"/>
</dbReference>
<proteinExistence type="inferred from homology"/>
<feature type="site" description="Discriminates between blocked and unblocked aminoacyl-tRNA" evidence="7">
    <location>
        <position position="9"/>
    </location>
</feature>
<comment type="function">
    <text evidence="7">Hydrolyzes ribosome-free peptidyl-tRNAs (with 1 or more amino acids incorporated), which drop off the ribosome during protein synthesis, or as a result of ribosome stalling.</text>
</comment>
<comment type="caution">
    <text evidence="7">Lacks conserved residue(s) required for the propagation of feature annotation.</text>
</comment>
<dbReference type="InterPro" id="IPR018171">
    <property type="entry name" value="Pept_tRNA_hydro_CS"/>
</dbReference>
<evidence type="ECO:0000256" key="9">
    <source>
        <dbReference type="RuleBase" id="RU004320"/>
    </source>
</evidence>
<dbReference type="GO" id="GO:0000049">
    <property type="term" value="F:tRNA binding"/>
    <property type="evidence" value="ECO:0007669"/>
    <property type="project" value="UniProtKB-UniRule"/>
</dbReference>
<comment type="caution">
    <text evidence="10">The sequence shown here is derived from an EMBL/GenBank/DDBJ whole genome shotgun (WGS) entry which is preliminary data.</text>
</comment>
<evidence type="ECO:0000256" key="4">
    <source>
        <dbReference type="ARBA" id="ARBA00022884"/>
    </source>
</evidence>